<organism evidence="1 2">
    <name type="scientific">Methylobacterium iners</name>
    <dbReference type="NCBI Taxonomy" id="418707"/>
    <lineage>
        <taxon>Bacteria</taxon>
        <taxon>Pseudomonadati</taxon>
        <taxon>Pseudomonadota</taxon>
        <taxon>Alphaproteobacteria</taxon>
        <taxon>Hyphomicrobiales</taxon>
        <taxon>Methylobacteriaceae</taxon>
        <taxon>Methylobacterium</taxon>
    </lineage>
</organism>
<reference evidence="1" key="1">
    <citation type="journal article" date="2021" name="Front. Microbiol.">
        <title>Comprehensive Comparative Genomics and Phenotyping of Methylobacterium Species.</title>
        <authorList>
            <person name="Alessa O."/>
            <person name="Ogura Y."/>
            <person name="Fujitani Y."/>
            <person name="Takami H."/>
            <person name="Hayashi T."/>
            <person name="Sahin N."/>
            <person name="Tani A."/>
        </authorList>
    </citation>
    <scope>NUCLEOTIDE SEQUENCE</scope>
    <source>
        <strain evidence="1">DSM 19015</strain>
    </source>
</reference>
<protein>
    <submittedName>
        <fullName evidence="1">Uncharacterized protein</fullName>
    </submittedName>
</protein>
<proteinExistence type="predicted"/>
<accession>A0ABQ4RS23</accession>
<evidence type="ECO:0000313" key="1">
    <source>
        <dbReference type="EMBL" id="GJD93145.1"/>
    </source>
</evidence>
<dbReference type="EMBL" id="BPQP01000004">
    <property type="protein sequence ID" value="GJD93145.1"/>
    <property type="molecule type" value="Genomic_DNA"/>
</dbReference>
<gene>
    <name evidence="1" type="ORF">OCOJLMKI_0335</name>
</gene>
<comment type="caution">
    <text evidence="1">The sequence shown here is derived from an EMBL/GenBank/DDBJ whole genome shotgun (WGS) entry which is preliminary data.</text>
</comment>
<dbReference type="Proteomes" id="UP001055125">
    <property type="component" value="Unassembled WGS sequence"/>
</dbReference>
<evidence type="ECO:0000313" key="2">
    <source>
        <dbReference type="Proteomes" id="UP001055125"/>
    </source>
</evidence>
<dbReference type="RefSeq" id="WP_238242347.1">
    <property type="nucleotide sequence ID" value="NZ_BPQP01000004.1"/>
</dbReference>
<sequence>MRPTSIAVIAGLAVLNGGQALAEPKLDGEFRGRGEGRLTLQVFALDDPSPVAGAYFVSLQTALPNRCTGQVTGIARTSAPLTLTLRQKPDEDGDTCEVVLRYTSDGKGLRVDENACGNWHGRECAFEGKLTRVPPVP</sequence>
<keyword evidence="2" id="KW-1185">Reference proteome</keyword>
<reference evidence="1" key="2">
    <citation type="submission" date="2021-08" db="EMBL/GenBank/DDBJ databases">
        <authorList>
            <person name="Tani A."/>
            <person name="Ola A."/>
            <person name="Ogura Y."/>
            <person name="Katsura K."/>
            <person name="Hayashi T."/>
        </authorList>
    </citation>
    <scope>NUCLEOTIDE SEQUENCE</scope>
    <source>
        <strain evidence="1">DSM 19015</strain>
    </source>
</reference>
<name>A0ABQ4RS23_9HYPH</name>